<evidence type="ECO:0000313" key="2">
    <source>
        <dbReference type="Proteomes" id="UP000053573"/>
    </source>
</evidence>
<reference evidence="2" key="1">
    <citation type="journal article" date="2015" name="PLoS Genet.">
        <title>The dynamic genome and transcriptome of the human fungal pathogen Blastomyces and close relative Emmonsia.</title>
        <authorList>
            <person name="Munoz J.F."/>
            <person name="Gauthier G.M."/>
            <person name="Desjardins C.A."/>
            <person name="Gallo J.E."/>
            <person name="Holder J."/>
            <person name="Sullivan T.D."/>
            <person name="Marty A.J."/>
            <person name="Carmen J.C."/>
            <person name="Chen Z."/>
            <person name="Ding L."/>
            <person name="Gujja S."/>
            <person name="Magrini V."/>
            <person name="Misas E."/>
            <person name="Mitreva M."/>
            <person name="Priest M."/>
            <person name="Saif S."/>
            <person name="Whiston E.A."/>
            <person name="Young S."/>
            <person name="Zeng Q."/>
            <person name="Goldman W.E."/>
            <person name="Mardis E.R."/>
            <person name="Taylor J.W."/>
            <person name="McEwen J.G."/>
            <person name="Clay O.K."/>
            <person name="Klein B.S."/>
            <person name="Cuomo C.A."/>
        </authorList>
    </citation>
    <scope>NUCLEOTIDE SEQUENCE [LARGE SCALE GENOMIC DNA]</scope>
    <source>
        <strain evidence="2">UAMH 139</strain>
    </source>
</reference>
<gene>
    <name evidence="1" type="ORF">EMPG_11617</name>
</gene>
<dbReference type="EMBL" id="LDEV01000349">
    <property type="protein sequence ID" value="KLJ13427.1"/>
    <property type="molecule type" value="Genomic_DNA"/>
</dbReference>
<name>A0A0H1BQX1_9EURO</name>
<dbReference type="AlphaFoldDB" id="A0A0H1BQX1"/>
<dbReference type="Proteomes" id="UP000053573">
    <property type="component" value="Unassembled WGS sequence"/>
</dbReference>
<keyword evidence="2" id="KW-1185">Reference proteome</keyword>
<accession>A0A0H1BQX1</accession>
<comment type="caution">
    <text evidence="1">The sequence shown here is derived from an EMBL/GenBank/DDBJ whole genome shotgun (WGS) entry which is preliminary data.</text>
</comment>
<organism evidence="1 2">
    <name type="scientific">Blastomyces silverae</name>
    <dbReference type="NCBI Taxonomy" id="2060906"/>
    <lineage>
        <taxon>Eukaryota</taxon>
        <taxon>Fungi</taxon>
        <taxon>Dikarya</taxon>
        <taxon>Ascomycota</taxon>
        <taxon>Pezizomycotina</taxon>
        <taxon>Eurotiomycetes</taxon>
        <taxon>Eurotiomycetidae</taxon>
        <taxon>Onygenales</taxon>
        <taxon>Ajellomycetaceae</taxon>
        <taxon>Blastomyces</taxon>
    </lineage>
</organism>
<sequence length="68" mass="7298">MADCELLRTASSNSSTRVVQVETKPLRGYSADLATASQCPIPLLLVSRRSWSHTLGVTALPKVRVATS</sequence>
<evidence type="ECO:0000313" key="1">
    <source>
        <dbReference type="EMBL" id="KLJ13427.1"/>
    </source>
</evidence>
<protein>
    <submittedName>
        <fullName evidence="1">Uncharacterized protein</fullName>
    </submittedName>
</protein>
<proteinExistence type="predicted"/>